<gene>
    <name evidence="2" type="ORF">HUT08_04060</name>
</gene>
<dbReference type="Proteomes" id="UP000509303">
    <property type="component" value="Chromosome"/>
</dbReference>
<dbReference type="EMBL" id="CP054929">
    <property type="protein sequence ID" value="QKW54223.1"/>
    <property type="molecule type" value="Genomic_DNA"/>
</dbReference>
<dbReference type="InterPro" id="IPR021739">
    <property type="entry name" value="SaV-like"/>
</dbReference>
<evidence type="ECO:0000313" key="3">
    <source>
        <dbReference type="Proteomes" id="UP000509303"/>
    </source>
</evidence>
<dbReference type="Pfam" id="PF11753">
    <property type="entry name" value="DUF3310"/>
    <property type="match status" value="1"/>
</dbReference>
<sequence length="82" mass="9697">MKFAFRDRPPRSDTKSNVDHPGHYNQHPSGIECIEITKHMNFAMGNAVKYLWRADLKGTPIEDLKKAENYIRIEIERREERV</sequence>
<feature type="region of interest" description="Disordered" evidence="1">
    <location>
        <begin position="1"/>
        <end position="26"/>
    </location>
</feature>
<feature type="compositionally biased region" description="Basic and acidic residues" evidence="1">
    <location>
        <begin position="1"/>
        <end position="22"/>
    </location>
</feature>
<evidence type="ECO:0000256" key="1">
    <source>
        <dbReference type="SAM" id="MobiDB-lite"/>
    </source>
</evidence>
<evidence type="ECO:0000313" key="2">
    <source>
        <dbReference type="EMBL" id="QKW54223.1"/>
    </source>
</evidence>
<dbReference type="AlphaFoldDB" id="A0A7H8NI54"/>
<proteinExistence type="predicted"/>
<reference evidence="2 3" key="1">
    <citation type="submission" date="2020-06" db="EMBL/GenBank/DDBJ databases">
        <title>Genome mining for natural products.</title>
        <authorList>
            <person name="Zhang B."/>
            <person name="Shi J."/>
            <person name="Ge H."/>
        </authorList>
    </citation>
    <scope>NUCLEOTIDE SEQUENCE [LARGE SCALE GENOMIC DNA]</scope>
    <source>
        <strain evidence="2 3">NA00687</strain>
    </source>
</reference>
<keyword evidence="3" id="KW-1185">Reference proteome</keyword>
<organism evidence="2 3">
    <name type="scientific">Streptomyces buecherae</name>
    <dbReference type="NCBI Taxonomy" id="2763006"/>
    <lineage>
        <taxon>Bacteria</taxon>
        <taxon>Bacillati</taxon>
        <taxon>Actinomycetota</taxon>
        <taxon>Actinomycetes</taxon>
        <taxon>Kitasatosporales</taxon>
        <taxon>Streptomycetaceae</taxon>
        <taxon>Streptomyces</taxon>
    </lineage>
</organism>
<name>A0A7H8NI54_9ACTN</name>
<protein>
    <submittedName>
        <fullName evidence="2">DUF3310 domain-containing protein</fullName>
    </submittedName>
</protein>
<accession>A0A7H8NI54</accession>